<keyword evidence="2" id="KW-0963">Cytoplasm</keyword>
<gene>
    <name evidence="5" type="ORF">LAZ67_20001871</name>
</gene>
<dbReference type="InterPro" id="IPR004934">
    <property type="entry name" value="TMOD"/>
</dbReference>
<evidence type="ECO:0000256" key="4">
    <source>
        <dbReference type="SAM" id="MobiDB-lite"/>
    </source>
</evidence>
<protein>
    <submittedName>
        <fullName evidence="5">TMOD1</fullName>
    </submittedName>
</protein>
<dbReference type="InterPro" id="IPR032675">
    <property type="entry name" value="LRR_dom_sf"/>
</dbReference>
<evidence type="ECO:0000313" key="5">
    <source>
        <dbReference type="EMBL" id="UYV81668.1"/>
    </source>
</evidence>
<keyword evidence="6" id="KW-1185">Reference proteome</keyword>
<evidence type="ECO:0000256" key="2">
    <source>
        <dbReference type="ARBA" id="ARBA00022490"/>
    </source>
</evidence>
<evidence type="ECO:0000313" key="6">
    <source>
        <dbReference type="Proteomes" id="UP001235939"/>
    </source>
</evidence>
<comment type="subcellular location">
    <subcellularLocation>
        <location evidence="1">Cytoplasm</location>
        <location evidence="1">Cytoskeleton</location>
    </subcellularLocation>
</comment>
<dbReference type="PANTHER" id="PTHR10901">
    <property type="entry name" value="TROPOMODULIN"/>
    <property type="match status" value="1"/>
</dbReference>
<organism evidence="5 6">
    <name type="scientific">Cordylochernes scorpioides</name>
    <dbReference type="NCBI Taxonomy" id="51811"/>
    <lineage>
        <taxon>Eukaryota</taxon>
        <taxon>Metazoa</taxon>
        <taxon>Ecdysozoa</taxon>
        <taxon>Arthropoda</taxon>
        <taxon>Chelicerata</taxon>
        <taxon>Arachnida</taxon>
        <taxon>Pseudoscorpiones</taxon>
        <taxon>Cheliferoidea</taxon>
        <taxon>Chernetidae</taxon>
        <taxon>Cordylochernes</taxon>
    </lineage>
</organism>
<evidence type="ECO:0000256" key="1">
    <source>
        <dbReference type="ARBA" id="ARBA00004245"/>
    </source>
</evidence>
<dbReference type="PANTHER" id="PTHR10901:SF6">
    <property type="entry name" value="TROPOMODULIN, ISOFORM N"/>
    <property type="match status" value="1"/>
</dbReference>
<dbReference type="SUPFAM" id="SSF52047">
    <property type="entry name" value="RNI-like"/>
    <property type="match status" value="1"/>
</dbReference>
<dbReference type="Proteomes" id="UP001235939">
    <property type="component" value="Chromosome 20"/>
</dbReference>
<keyword evidence="3" id="KW-0206">Cytoskeleton</keyword>
<reference evidence="5 6" key="1">
    <citation type="submission" date="2022-01" db="EMBL/GenBank/DDBJ databases">
        <title>A chromosomal length assembly of Cordylochernes scorpioides.</title>
        <authorList>
            <person name="Zeh D."/>
            <person name="Zeh J."/>
        </authorList>
    </citation>
    <scope>NUCLEOTIDE SEQUENCE [LARGE SCALE GENOMIC DNA]</scope>
    <source>
        <strain evidence="5">IN4F17</strain>
        <tissue evidence="5">Whole Body</tissue>
    </source>
</reference>
<dbReference type="Pfam" id="PF03250">
    <property type="entry name" value="Tropomodulin"/>
    <property type="match status" value="1"/>
</dbReference>
<dbReference type="Gene3D" id="3.80.10.10">
    <property type="entry name" value="Ribonuclease Inhibitor"/>
    <property type="match status" value="1"/>
</dbReference>
<evidence type="ECO:0000256" key="3">
    <source>
        <dbReference type="ARBA" id="ARBA00023212"/>
    </source>
</evidence>
<feature type="non-terminal residue" evidence="5">
    <location>
        <position position="1"/>
    </location>
</feature>
<sequence length="380" mass="42534">AMSTRLYGRLLKEYEDVDIEEMLSKLTEEELEQFSVEVDPDDSLVPPNQRCKDQTSKPPTGPLDRKHLLDYLEQQALQEEDWPEAMPYQPGLKRGKIWTPKDPPPQLPRIPSEDLKVELDCDGDEYEAAISAATETELVDLAGMELAGEQHGRMCAAAFLGLHSMLNQDQYHATMQERKQKPGDKFHTVVKSTAPKALPLEPDNATDVDVTLTQVCSNSPTLRHLNWNNIRNISREKFERLWNGLKTNTMLEHLSLANTGLTDSQAMPGLEDALHANSTLRSLNVESNYLTGAAVRDLIKALLPNQSLLEFRATNQASQVLGNKLEMDIAQSIEQNSALLRLGLSFAVADARVRVTKHLQDNNDACNYLSSSLPKPWVVK</sequence>
<proteinExistence type="predicted"/>
<accession>A0ABY6LKQ0</accession>
<dbReference type="EMBL" id="CP092882">
    <property type="protein sequence ID" value="UYV81668.1"/>
    <property type="molecule type" value="Genomic_DNA"/>
</dbReference>
<name>A0ABY6LKQ0_9ARAC</name>
<feature type="region of interest" description="Disordered" evidence="4">
    <location>
        <begin position="35"/>
        <end position="64"/>
    </location>
</feature>